<dbReference type="Proteomes" id="UP001732700">
    <property type="component" value="Chromosome 3C"/>
</dbReference>
<accession>A0ACD5VHU8</accession>
<reference evidence="1" key="1">
    <citation type="submission" date="2021-05" db="EMBL/GenBank/DDBJ databases">
        <authorList>
            <person name="Scholz U."/>
            <person name="Mascher M."/>
            <person name="Fiebig A."/>
        </authorList>
    </citation>
    <scope>NUCLEOTIDE SEQUENCE [LARGE SCALE GENOMIC DNA]</scope>
</reference>
<proteinExistence type="predicted"/>
<dbReference type="EnsemblPlants" id="AVESA.00010b.r2.3CG0451870.1">
    <property type="protein sequence ID" value="AVESA.00010b.r2.3CG0451870.1.CDS.1"/>
    <property type="gene ID" value="AVESA.00010b.r2.3CG0451870"/>
</dbReference>
<name>A0ACD5VHU8_AVESA</name>
<evidence type="ECO:0000313" key="1">
    <source>
        <dbReference type="EnsemblPlants" id="AVESA.00010b.r2.3CG0451870.1.CDS.1"/>
    </source>
</evidence>
<protein>
    <submittedName>
        <fullName evidence="1">Uncharacterized protein</fullName>
    </submittedName>
</protein>
<organism evidence="1 2">
    <name type="scientific">Avena sativa</name>
    <name type="common">Oat</name>
    <dbReference type="NCBI Taxonomy" id="4498"/>
    <lineage>
        <taxon>Eukaryota</taxon>
        <taxon>Viridiplantae</taxon>
        <taxon>Streptophyta</taxon>
        <taxon>Embryophyta</taxon>
        <taxon>Tracheophyta</taxon>
        <taxon>Spermatophyta</taxon>
        <taxon>Magnoliopsida</taxon>
        <taxon>Liliopsida</taxon>
        <taxon>Poales</taxon>
        <taxon>Poaceae</taxon>
        <taxon>BOP clade</taxon>
        <taxon>Pooideae</taxon>
        <taxon>Poodae</taxon>
        <taxon>Poeae</taxon>
        <taxon>Poeae Chloroplast Group 1 (Aveneae type)</taxon>
        <taxon>Aveninae</taxon>
        <taxon>Avena</taxon>
    </lineage>
</organism>
<sequence length="490" mass="55120">MEWLTILLCITLSIPLIIVTLSSRHGGKNLPPGPPTLVFVAKMLRLRGPIYHFGSVLRSLHARYGPIISVRLGRTFVFVADRRLTHSALIKGGGNFDSRPPPSEMFQLFLGGSMAASPLGAYFRLVRRNLHLQALQPSRVKLFAPERQRVCTAFVGSLRQEAQQGGGIVTVRPLLSRCMFDLLACMCFGVRLGQEALDEINQMQLQISDAVSRFPVFEGIFIYDMARRLVRKRWLALRKRQIELMLPLIRATRQGERCYADSLLELRVPEENDRPLTDEEMVSLCSEFMIASMDTSLALLEWIMADMVNHPEVQAKVYQEVRDKPELTDDDLRGSGMPYLKAVIMEGLRRHPVAHLVFPHGVQNDAEVGGYMVPKGSDINFLVGDFGLDETAWTAAREYQPERFLHDDHEVVDITGSKEIKMAPFGAGRRMCPGYVLATLHAEYFIGSLVREFQWLPPSQGVDMKEELAVAINMKNPLRARIIPRPAAAA</sequence>
<reference evidence="1" key="2">
    <citation type="submission" date="2025-09" db="UniProtKB">
        <authorList>
            <consortium name="EnsemblPlants"/>
        </authorList>
    </citation>
    <scope>IDENTIFICATION</scope>
</reference>
<keyword evidence="2" id="KW-1185">Reference proteome</keyword>
<evidence type="ECO:0000313" key="2">
    <source>
        <dbReference type="Proteomes" id="UP001732700"/>
    </source>
</evidence>